<dbReference type="GO" id="GO:0000139">
    <property type="term" value="C:Golgi membrane"/>
    <property type="evidence" value="ECO:0007669"/>
    <property type="project" value="UniProtKB-SubCell"/>
</dbReference>
<evidence type="ECO:0000313" key="8">
    <source>
        <dbReference type="EMBL" id="KRY40786.1"/>
    </source>
</evidence>
<accession>A0A0V1BVN6</accession>
<comment type="subcellular location">
    <subcellularLocation>
        <location evidence="1">Golgi apparatus membrane</location>
        <topology evidence="1">Peripheral membrane protein</topology>
    </subcellularLocation>
</comment>
<dbReference type="PANTHER" id="PTHR31658">
    <property type="entry name" value="CONSERVED OLIGOMERIC GOLGI COMPLEX SUBUNIT 1"/>
    <property type="match status" value="1"/>
</dbReference>
<dbReference type="EMBL" id="JYDH01000011">
    <property type="protein sequence ID" value="KRY40786.1"/>
    <property type="molecule type" value="Genomic_DNA"/>
</dbReference>
<evidence type="ECO:0000256" key="2">
    <source>
        <dbReference type="ARBA" id="ARBA00006653"/>
    </source>
</evidence>
<proteinExistence type="inferred from homology"/>
<dbReference type="OrthoDB" id="46189at2759"/>
<keyword evidence="7" id="KW-0472">Membrane</keyword>
<sequence length="988" mass="113430">MTCPWLMAQADSYLPSADLGTQTHYVALCKWDSYFRSRREDMFRASSEGFGYQKSSKMDDADESSLCLPTEDLFKKYSVNELRDIEKNMRSDIEQKREELRLMVGRRYRDIIEASDGIHEIKNLSEKCLLALQKVKNNASNLQQQTSQYSPKVAEVVKPKFLGDMSLLLAKLLVDSSNIIYFCLYERKFVDMAWLYSFCKHLKNLLKQQLERESPEIQYAFQIWKDTSANRNIMIEKCTEVFFEKSVTSCELSDNLCSFILMENVSIEDCAKTFLSNCEKMFTLNFKNSSLSSREQICFYIKSWQLAVQLVLEVFFFEKPDKNSLICQKLHSLQQCIPVTKQMGELAAVEKQVELKPGFCTFLKYLEMQGDGIVQTVHTFILNEFKPSFSCKIEDISNAELMKIIDKFVSSSTEQFAVEMKNLVDLYDNLLSLVHLTESTLAQLKLTNQSSEWKSTADCLFNGNTHIITSVFRDAVETRIKEIRFSTPGIGVRLKDPELKFIYSDVFNICSTVLSDSYNLKNIWSRTTTDATESDLLHLKVIGLSKEIYEFCKMFDLQFESILNCLKLFEASVLHFFVENKLNEIRQTLADSTFNGVCRLCDHFKTEIGKWLNLLNSMELSSEEKDSIILRAVNCAKVFQAMITCCSNFKSSLFVKGISSLASDDSSSAWQKTSEILIELIIQLLQVWAFSVLNDISNQVCNHFETLQDLQHELCEHLVVEKYFLNMLLIFKECFNFKDWEFIEIQTETEIKSKIYIPVNASRWSFGILKKLSNSCCLISAQSIPRKVIESLTENTLILLLGSYENLINNVHGKKFSLLQCQIIQLLFDFEILTAVLFSGKHSLTNRVQSCRESLTAFVDAIDWEIMQSHFKRAINHQLLRVETLFSSIITNNNTTSWRSSNAKSQHSEKTGMLLLNSDVSYFFQLPFSEPSDNAVIDSEPYFSAQSTEHNFPPDADKQNVTSSSIKKSISVASSLYSNISTGWFSKS</sequence>
<keyword evidence="6" id="KW-0333">Golgi apparatus</keyword>
<dbReference type="AlphaFoldDB" id="A0A0V1BVN6"/>
<dbReference type="PANTHER" id="PTHR31658:SF0">
    <property type="entry name" value="CONSERVED OLIGOMERIC GOLGI COMPLEX SUBUNIT 1"/>
    <property type="match status" value="1"/>
</dbReference>
<dbReference type="GO" id="GO:0015031">
    <property type="term" value="P:protein transport"/>
    <property type="evidence" value="ECO:0007669"/>
    <property type="project" value="UniProtKB-KW"/>
</dbReference>
<dbReference type="InterPro" id="IPR033370">
    <property type="entry name" value="COG1"/>
</dbReference>
<organism evidence="8 9">
    <name type="scientific">Trichinella spiralis</name>
    <name type="common">Trichina worm</name>
    <dbReference type="NCBI Taxonomy" id="6334"/>
    <lineage>
        <taxon>Eukaryota</taxon>
        <taxon>Metazoa</taxon>
        <taxon>Ecdysozoa</taxon>
        <taxon>Nematoda</taxon>
        <taxon>Enoplea</taxon>
        <taxon>Dorylaimia</taxon>
        <taxon>Trichinellida</taxon>
        <taxon>Trichinellidae</taxon>
        <taxon>Trichinella</taxon>
    </lineage>
</organism>
<reference evidence="8 9" key="1">
    <citation type="submission" date="2015-01" db="EMBL/GenBank/DDBJ databases">
        <title>Evolution of Trichinella species and genotypes.</title>
        <authorList>
            <person name="Korhonen P.K."/>
            <person name="Edoardo P."/>
            <person name="Giuseppe L.R."/>
            <person name="Gasser R.B."/>
        </authorList>
    </citation>
    <scope>NUCLEOTIDE SEQUENCE [LARGE SCALE GENOMIC DNA]</scope>
    <source>
        <strain evidence="8">ISS3</strain>
    </source>
</reference>
<protein>
    <recommendedName>
        <fullName evidence="3">Conserved oligomeric Golgi complex subunit 1</fullName>
    </recommendedName>
</protein>
<gene>
    <name evidence="8" type="primary">COG1</name>
    <name evidence="8" type="ORF">T01_10481</name>
</gene>
<evidence type="ECO:0000313" key="9">
    <source>
        <dbReference type="Proteomes" id="UP000054776"/>
    </source>
</evidence>
<evidence type="ECO:0000256" key="1">
    <source>
        <dbReference type="ARBA" id="ARBA00004395"/>
    </source>
</evidence>
<keyword evidence="9" id="KW-1185">Reference proteome</keyword>
<dbReference type="STRING" id="6334.A0A0V1BVN6"/>
<keyword evidence="5" id="KW-0653">Protein transport</keyword>
<evidence type="ECO:0000256" key="7">
    <source>
        <dbReference type="ARBA" id="ARBA00023136"/>
    </source>
</evidence>
<keyword evidence="4" id="KW-0813">Transport</keyword>
<comment type="similarity">
    <text evidence="2">Belongs to the COG1 family.</text>
</comment>
<dbReference type="Pfam" id="PF08700">
    <property type="entry name" value="VPS51_Exo84_N"/>
    <property type="match status" value="1"/>
</dbReference>
<evidence type="ECO:0000256" key="4">
    <source>
        <dbReference type="ARBA" id="ARBA00022448"/>
    </source>
</evidence>
<name>A0A0V1BVN6_TRISP</name>
<evidence type="ECO:0000256" key="3">
    <source>
        <dbReference type="ARBA" id="ARBA00020978"/>
    </source>
</evidence>
<dbReference type="Proteomes" id="UP000054776">
    <property type="component" value="Unassembled WGS sequence"/>
</dbReference>
<dbReference type="GO" id="GO:0017119">
    <property type="term" value="C:Golgi transport complex"/>
    <property type="evidence" value="ECO:0007669"/>
    <property type="project" value="InterPro"/>
</dbReference>
<evidence type="ECO:0000256" key="6">
    <source>
        <dbReference type="ARBA" id="ARBA00023034"/>
    </source>
</evidence>
<comment type="caution">
    <text evidence="8">The sequence shown here is derived from an EMBL/GenBank/DDBJ whole genome shotgun (WGS) entry which is preliminary data.</text>
</comment>
<evidence type="ECO:0000256" key="5">
    <source>
        <dbReference type="ARBA" id="ARBA00022927"/>
    </source>
</evidence>
<dbReference type="GO" id="GO:0006891">
    <property type="term" value="P:intra-Golgi vesicle-mediated transport"/>
    <property type="evidence" value="ECO:0007669"/>
    <property type="project" value="InterPro"/>
</dbReference>
<dbReference type="InParanoid" id="A0A0V1BVN6"/>